<dbReference type="InterPro" id="IPR024467">
    <property type="entry name" value="Xre/MbcA/ParS-like_toxin-bd"/>
</dbReference>
<evidence type="ECO:0000313" key="2">
    <source>
        <dbReference type="EMBL" id="MBK6974697.1"/>
    </source>
</evidence>
<accession>A0A9D7E6F0</accession>
<dbReference type="Proteomes" id="UP000807785">
    <property type="component" value="Unassembled WGS sequence"/>
</dbReference>
<organism evidence="2 3">
    <name type="scientific">Candidatus Methylophosphatis roskildensis</name>
    <dbReference type="NCBI Taxonomy" id="2899263"/>
    <lineage>
        <taxon>Bacteria</taxon>
        <taxon>Pseudomonadati</taxon>
        <taxon>Pseudomonadota</taxon>
        <taxon>Betaproteobacteria</taxon>
        <taxon>Nitrosomonadales</taxon>
        <taxon>Sterolibacteriaceae</taxon>
        <taxon>Candidatus Methylophosphatis</taxon>
    </lineage>
</organism>
<dbReference type="AlphaFoldDB" id="A0A9D7E6F0"/>
<evidence type="ECO:0000259" key="1">
    <source>
        <dbReference type="Pfam" id="PF09722"/>
    </source>
</evidence>
<protein>
    <submittedName>
        <fullName evidence="2">DUF2384 domain-containing protein</fullName>
    </submittedName>
</protein>
<sequence>MVTEQQRKVRVTPLSDEIAVIIDRVNAATPIEIVEIERSGIPGPMIKELSTRLDLPMARMFSILGIPKATAEKKAAANERVTGQGGYAAIGMLRLLGIAQEMAANSTSEAAKGFDAARWLGQWLEHPQPALGGRKPAEFVDTPSGVQIVARVLGAIESGAYQ</sequence>
<dbReference type="GO" id="GO:0003677">
    <property type="term" value="F:DNA binding"/>
    <property type="evidence" value="ECO:0007669"/>
    <property type="project" value="InterPro"/>
</dbReference>
<feature type="domain" description="Antitoxin Xre/MbcA/ParS-like toxin-binding" evidence="1">
    <location>
        <begin position="115"/>
        <end position="159"/>
    </location>
</feature>
<reference evidence="2" key="1">
    <citation type="submission" date="2020-10" db="EMBL/GenBank/DDBJ databases">
        <title>Connecting structure to function with the recovery of over 1000 high-quality activated sludge metagenome-assembled genomes encoding full-length rRNA genes using long-read sequencing.</title>
        <authorList>
            <person name="Singleton C.M."/>
            <person name="Petriglieri F."/>
            <person name="Kristensen J.M."/>
            <person name="Kirkegaard R.H."/>
            <person name="Michaelsen T.Y."/>
            <person name="Andersen M.H."/>
            <person name="Karst S.M."/>
            <person name="Dueholm M.S."/>
            <person name="Nielsen P.H."/>
            <person name="Albertsen M."/>
        </authorList>
    </citation>
    <scope>NUCLEOTIDE SEQUENCE</scope>
    <source>
        <strain evidence="2">Bjer_18-Q3-R1-45_BAT3C.347</strain>
    </source>
</reference>
<dbReference type="Pfam" id="PF09722">
    <property type="entry name" value="Xre_MbcA_ParS_C"/>
    <property type="match status" value="1"/>
</dbReference>
<dbReference type="EMBL" id="JADJEV010000004">
    <property type="protein sequence ID" value="MBK6974697.1"/>
    <property type="molecule type" value="Genomic_DNA"/>
</dbReference>
<name>A0A9D7E6F0_9PROT</name>
<gene>
    <name evidence="2" type="ORF">IPH26_17760</name>
</gene>
<evidence type="ECO:0000313" key="3">
    <source>
        <dbReference type="Proteomes" id="UP000807785"/>
    </source>
</evidence>
<proteinExistence type="predicted"/>
<comment type="caution">
    <text evidence="2">The sequence shown here is derived from an EMBL/GenBank/DDBJ whole genome shotgun (WGS) entry which is preliminary data.</text>
</comment>